<dbReference type="GO" id="GO:0003723">
    <property type="term" value="F:RNA binding"/>
    <property type="evidence" value="ECO:0007669"/>
    <property type="project" value="InterPro"/>
</dbReference>
<dbReference type="OrthoDB" id="9807829at2"/>
<dbReference type="KEGG" id="ocn:CUC15_07655"/>
<comment type="catalytic activity">
    <reaction evidence="1 5">
        <text>a uridine in RNA = a pseudouridine in RNA</text>
        <dbReference type="Rhea" id="RHEA:48348"/>
        <dbReference type="Rhea" id="RHEA-COMP:12068"/>
        <dbReference type="Rhea" id="RHEA-COMP:12069"/>
        <dbReference type="ChEBI" id="CHEBI:65314"/>
        <dbReference type="ChEBI" id="CHEBI:65315"/>
    </reaction>
</comment>
<dbReference type="EC" id="5.4.99.-" evidence="5"/>
<dbReference type="NCBIfam" id="TIGR00005">
    <property type="entry name" value="rluA_subfam"/>
    <property type="match status" value="1"/>
</dbReference>
<evidence type="ECO:0000256" key="4">
    <source>
        <dbReference type="PIRSR" id="PIRSR606225-1"/>
    </source>
</evidence>
<keyword evidence="3 5" id="KW-0413">Isomerase</keyword>
<feature type="domain" description="Pseudouridine synthase RsuA/RluA-like" evidence="6">
    <location>
        <begin position="86"/>
        <end position="236"/>
    </location>
</feature>
<evidence type="ECO:0000256" key="2">
    <source>
        <dbReference type="ARBA" id="ARBA00010876"/>
    </source>
</evidence>
<comment type="similarity">
    <text evidence="2 5">Belongs to the pseudouridine synthase RluA family.</text>
</comment>
<proteinExistence type="inferred from homology"/>
<dbReference type="InterPro" id="IPR006145">
    <property type="entry name" value="PsdUridine_synth_RsuA/RluA"/>
</dbReference>
<evidence type="ECO:0000256" key="1">
    <source>
        <dbReference type="ARBA" id="ARBA00000073"/>
    </source>
</evidence>
<dbReference type="PANTHER" id="PTHR21600:SF35">
    <property type="entry name" value="PSEUDOURIDINE SYNTHASE"/>
    <property type="match status" value="1"/>
</dbReference>
<dbReference type="GO" id="GO:0009982">
    <property type="term" value="F:pseudouridine synthase activity"/>
    <property type="evidence" value="ECO:0007669"/>
    <property type="project" value="InterPro"/>
</dbReference>
<dbReference type="CDD" id="cd02869">
    <property type="entry name" value="PseudoU_synth_RluA_like"/>
    <property type="match status" value="1"/>
</dbReference>
<dbReference type="PROSITE" id="PS01129">
    <property type="entry name" value="PSI_RLU"/>
    <property type="match status" value="1"/>
</dbReference>
<evidence type="ECO:0000259" key="6">
    <source>
        <dbReference type="Pfam" id="PF00849"/>
    </source>
</evidence>
<evidence type="ECO:0000313" key="7">
    <source>
        <dbReference type="EMBL" id="AXI08799.1"/>
    </source>
</evidence>
<feature type="active site" evidence="4">
    <location>
        <position position="132"/>
    </location>
</feature>
<evidence type="ECO:0000256" key="5">
    <source>
        <dbReference type="RuleBase" id="RU362028"/>
    </source>
</evidence>
<dbReference type="RefSeq" id="WP_114916096.1">
    <property type="nucleotide sequence ID" value="NZ_CP024848.1"/>
</dbReference>
<dbReference type="InterPro" id="IPR020103">
    <property type="entry name" value="PsdUridine_synth_cat_dom_sf"/>
</dbReference>
<dbReference type="SUPFAM" id="SSF55120">
    <property type="entry name" value="Pseudouridine synthase"/>
    <property type="match status" value="1"/>
</dbReference>
<dbReference type="FunFam" id="3.30.2350.10:FF:000005">
    <property type="entry name" value="Pseudouridine synthase"/>
    <property type="match status" value="1"/>
</dbReference>
<keyword evidence="8" id="KW-1185">Reference proteome</keyword>
<dbReference type="AlphaFoldDB" id="A0A345PFL9"/>
<sequence length="297" mass="33523">MNWVIKKEHHGLIIRDFLQKNQAFSRRMLTAVKKEERILVNGVPQTVRFCLSEGDHLEVILPSETIGDNMIRENIELAIVYEDDAVIVLNKPAGIATIPSRNHPKGTIANGVLAYYEKNNIPYTIHVVTRLDRDTSGLLLIAKDRYSHSILAASQKQGAIKRKYQAIIKGHLDPMGGTIDAPIDRKEGSIIERAVIETGKRAITHYHIIEEFADTSLVEIELETGRTHQIRVHFSHINHALLGDDLYGGSVDRILRQALHCVEISFEHPFTKEIINLKCPLPEDMLRLISKLGEEAN</sequence>
<gene>
    <name evidence="7" type="ORF">CUC15_07655</name>
</gene>
<dbReference type="InterPro" id="IPR006224">
    <property type="entry name" value="PsdUridine_synth_RluA-like_CS"/>
</dbReference>
<dbReference type="EMBL" id="CP024848">
    <property type="protein sequence ID" value="AXI08799.1"/>
    <property type="molecule type" value="Genomic_DNA"/>
</dbReference>
<organism evidence="7 8">
    <name type="scientific">Oceanobacillus zhaokaii</name>
    <dbReference type="NCBI Taxonomy" id="2052660"/>
    <lineage>
        <taxon>Bacteria</taxon>
        <taxon>Bacillati</taxon>
        <taxon>Bacillota</taxon>
        <taxon>Bacilli</taxon>
        <taxon>Bacillales</taxon>
        <taxon>Bacillaceae</taxon>
        <taxon>Oceanobacillus</taxon>
    </lineage>
</organism>
<evidence type="ECO:0000256" key="3">
    <source>
        <dbReference type="ARBA" id="ARBA00023235"/>
    </source>
</evidence>
<dbReference type="GO" id="GO:0000455">
    <property type="term" value="P:enzyme-directed rRNA pseudouridine synthesis"/>
    <property type="evidence" value="ECO:0007669"/>
    <property type="project" value="TreeGrafter"/>
</dbReference>
<name>A0A345PFL9_9BACI</name>
<dbReference type="Pfam" id="PF00849">
    <property type="entry name" value="PseudoU_synth_2"/>
    <property type="match status" value="1"/>
</dbReference>
<accession>A0A345PFL9</accession>
<protein>
    <recommendedName>
        <fullName evidence="5">Pseudouridine synthase</fullName>
        <ecNumber evidence="5">5.4.99.-</ecNumber>
    </recommendedName>
</protein>
<dbReference type="Gene3D" id="3.30.2350.10">
    <property type="entry name" value="Pseudouridine synthase"/>
    <property type="match status" value="1"/>
</dbReference>
<dbReference type="GO" id="GO:0140098">
    <property type="term" value="F:catalytic activity, acting on RNA"/>
    <property type="evidence" value="ECO:0007669"/>
    <property type="project" value="UniProtKB-ARBA"/>
</dbReference>
<dbReference type="InterPro" id="IPR006225">
    <property type="entry name" value="PsdUridine_synth_RluC/D"/>
</dbReference>
<dbReference type="PANTHER" id="PTHR21600">
    <property type="entry name" value="MITOCHONDRIAL RNA PSEUDOURIDINE SYNTHASE"/>
    <property type="match status" value="1"/>
</dbReference>
<evidence type="ECO:0000313" key="8">
    <source>
        <dbReference type="Proteomes" id="UP000253908"/>
    </source>
</evidence>
<dbReference type="Proteomes" id="UP000253908">
    <property type="component" value="Chromosome"/>
</dbReference>
<reference evidence="8" key="1">
    <citation type="submission" date="2017-11" db="EMBL/GenBank/DDBJ databases">
        <authorList>
            <person name="Zhu W."/>
        </authorList>
    </citation>
    <scope>NUCLEOTIDE SEQUENCE [LARGE SCALE GENOMIC DNA]</scope>
    <source>
        <strain evidence="8">160</strain>
    </source>
</reference>
<dbReference type="InterPro" id="IPR050188">
    <property type="entry name" value="RluA_PseudoU_synthase"/>
</dbReference>
<comment type="function">
    <text evidence="5">Responsible for synthesis of pseudouridine from uracil.</text>
</comment>